<protein>
    <submittedName>
        <fullName evidence="1">Uncharacterized protein</fullName>
    </submittedName>
</protein>
<proteinExistence type="predicted"/>
<accession>A0A0E9UBJ4</accession>
<sequence>MGSTKKGVQTCSNLMKLK</sequence>
<reference evidence="1" key="2">
    <citation type="journal article" date="2015" name="Fish Shellfish Immunol.">
        <title>Early steps in the European eel (Anguilla anguilla)-Vibrio vulnificus interaction in the gills: Role of the RtxA13 toxin.</title>
        <authorList>
            <person name="Callol A."/>
            <person name="Pajuelo D."/>
            <person name="Ebbesson L."/>
            <person name="Teles M."/>
            <person name="MacKenzie S."/>
            <person name="Amaro C."/>
        </authorList>
    </citation>
    <scope>NUCLEOTIDE SEQUENCE</scope>
</reference>
<reference evidence="1" key="1">
    <citation type="submission" date="2014-11" db="EMBL/GenBank/DDBJ databases">
        <authorList>
            <person name="Amaro Gonzalez C."/>
        </authorList>
    </citation>
    <scope>NUCLEOTIDE SEQUENCE</scope>
</reference>
<dbReference type="AlphaFoldDB" id="A0A0E9UBJ4"/>
<dbReference type="EMBL" id="GBXM01045353">
    <property type="protein sequence ID" value="JAH63224.1"/>
    <property type="molecule type" value="Transcribed_RNA"/>
</dbReference>
<evidence type="ECO:0000313" key="1">
    <source>
        <dbReference type="EMBL" id="JAH63224.1"/>
    </source>
</evidence>
<name>A0A0E9UBJ4_ANGAN</name>
<organism evidence="1">
    <name type="scientific">Anguilla anguilla</name>
    <name type="common">European freshwater eel</name>
    <name type="synonym">Muraena anguilla</name>
    <dbReference type="NCBI Taxonomy" id="7936"/>
    <lineage>
        <taxon>Eukaryota</taxon>
        <taxon>Metazoa</taxon>
        <taxon>Chordata</taxon>
        <taxon>Craniata</taxon>
        <taxon>Vertebrata</taxon>
        <taxon>Euteleostomi</taxon>
        <taxon>Actinopterygii</taxon>
        <taxon>Neopterygii</taxon>
        <taxon>Teleostei</taxon>
        <taxon>Anguilliformes</taxon>
        <taxon>Anguillidae</taxon>
        <taxon>Anguilla</taxon>
    </lineage>
</organism>